<dbReference type="OrthoDB" id="9801008at2"/>
<dbReference type="Pfam" id="PF01381">
    <property type="entry name" value="HTH_3"/>
    <property type="match status" value="1"/>
</dbReference>
<protein>
    <submittedName>
        <fullName evidence="2">XRE family transcriptional regulator</fullName>
    </submittedName>
</protein>
<dbReference type="RefSeq" id="WP_128705602.1">
    <property type="nucleotide sequence ID" value="NZ_RLII01000001.1"/>
</dbReference>
<dbReference type="PROSITE" id="PS50943">
    <property type="entry name" value="HTH_CROC1"/>
    <property type="match status" value="1"/>
</dbReference>
<dbReference type="EMBL" id="RLII01000001">
    <property type="protein sequence ID" value="RXE60535.1"/>
    <property type="molecule type" value="Genomic_DNA"/>
</dbReference>
<dbReference type="AlphaFoldDB" id="A0A4Q0I984"/>
<evidence type="ECO:0000259" key="1">
    <source>
        <dbReference type="PROSITE" id="PS50943"/>
    </source>
</evidence>
<reference evidence="3" key="1">
    <citation type="submission" date="2018-11" db="EMBL/GenBank/DDBJ databases">
        <title>Genome sequencing of a novel mesophilic and cellulolytic organism within the genus Hungateiclostridium.</title>
        <authorList>
            <person name="Rettenmaier R."/>
            <person name="Liebl W."/>
            <person name="Zverlov V."/>
        </authorList>
    </citation>
    <scope>NUCLEOTIDE SEQUENCE [LARGE SCALE GENOMIC DNA]</scope>
    <source>
        <strain evidence="3">N2K1</strain>
    </source>
</reference>
<dbReference type="Proteomes" id="UP000289166">
    <property type="component" value="Unassembled WGS sequence"/>
</dbReference>
<dbReference type="GO" id="GO:0003677">
    <property type="term" value="F:DNA binding"/>
    <property type="evidence" value="ECO:0007669"/>
    <property type="project" value="InterPro"/>
</dbReference>
<dbReference type="SMART" id="SM00530">
    <property type="entry name" value="HTH_XRE"/>
    <property type="match status" value="1"/>
</dbReference>
<proteinExistence type="predicted"/>
<dbReference type="InterPro" id="IPR001387">
    <property type="entry name" value="Cro/C1-type_HTH"/>
</dbReference>
<evidence type="ECO:0000313" key="2">
    <source>
        <dbReference type="EMBL" id="RXE60535.1"/>
    </source>
</evidence>
<evidence type="ECO:0000313" key="3">
    <source>
        <dbReference type="Proteomes" id="UP000289166"/>
    </source>
</evidence>
<gene>
    <name evidence="2" type="ORF">EFD62_00945</name>
</gene>
<feature type="domain" description="HTH cro/C1-type" evidence="1">
    <location>
        <begin position="7"/>
        <end position="43"/>
    </location>
</feature>
<sequence>MIISETIKAIRNELKMSQTDFAEAVHVSFSTVNRWENNKVIPNRMARALIIDFCEKNGVSELLIKALKEYK</sequence>
<comment type="caution">
    <text evidence="2">The sequence shown here is derived from an EMBL/GenBank/DDBJ whole genome shotgun (WGS) entry which is preliminary data.</text>
</comment>
<dbReference type="SUPFAM" id="SSF47413">
    <property type="entry name" value="lambda repressor-like DNA-binding domains"/>
    <property type="match status" value="1"/>
</dbReference>
<accession>A0A4Q0I984</accession>
<dbReference type="Gene3D" id="1.10.260.40">
    <property type="entry name" value="lambda repressor-like DNA-binding domains"/>
    <property type="match status" value="1"/>
</dbReference>
<keyword evidence="3" id="KW-1185">Reference proteome</keyword>
<dbReference type="CDD" id="cd00093">
    <property type="entry name" value="HTH_XRE"/>
    <property type="match status" value="1"/>
</dbReference>
<name>A0A4Q0I984_9FIRM</name>
<organism evidence="2 3">
    <name type="scientific">Acetivibrio mesophilus</name>
    <dbReference type="NCBI Taxonomy" id="2487273"/>
    <lineage>
        <taxon>Bacteria</taxon>
        <taxon>Bacillati</taxon>
        <taxon>Bacillota</taxon>
        <taxon>Clostridia</taxon>
        <taxon>Eubacteriales</taxon>
        <taxon>Oscillospiraceae</taxon>
        <taxon>Acetivibrio</taxon>
    </lineage>
</organism>
<dbReference type="InterPro" id="IPR010982">
    <property type="entry name" value="Lambda_DNA-bd_dom_sf"/>
</dbReference>